<dbReference type="Proteomes" id="UP001500034">
    <property type="component" value="Unassembled WGS sequence"/>
</dbReference>
<dbReference type="RefSeq" id="WP_345588207.1">
    <property type="nucleotide sequence ID" value="NZ_BAABCQ010000002.1"/>
</dbReference>
<protein>
    <recommendedName>
        <fullName evidence="3">Serine peptidase</fullName>
    </recommendedName>
</protein>
<dbReference type="EMBL" id="BAABCQ010000002">
    <property type="protein sequence ID" value="GAA3951883.1"/>
    <property type="molecule type" value="Genomic_DNA"/>
</dbReference>
<dbReference type="InterPro" id="IPR029058">
    <property type="entry name" value="AB_hydrolase_fold"/>
</dbReference>
<keyword evidence="2" id="KW-1185">Reference proteome</keyword>
<name>A0ABP7NQ49_9ACTN</name>
<dbReference type="SUPFAM" id="SSF53474">
    <property type="entry name" value="alpha/beta-Hydrolases"/>
    <property type="match status" value="1"/>
</dbReference>
<evidence type="ECO:0008006" key="3">
    <source>
        <dbReference type="Google" id="ProtNLM"/>
    </source>
</evidence>
<evidence type="ECO:0000313" key="2">
    <source>
        <dbReference type="Proteomes" id="UP001500034"/>
    </source>
</evidence>
<reference evidence="2" key="1">
    <citation type="journal article" date="2019" name="Int. J. Syst. Evol. Microbiol.">
        <title>The Global Catalogue of Microorganisms (GCM) 10K type strain sequencing project: providing services to taxonomists for standard genome sequencing and annotation.</title>
        <authorList>
            <consortium name="The Broad Institute Genomics Platform"/>
            <consortium name="The Broad Institute Genome Sequencing Center for Infectious Disease"/>
            <person name="Wu L."/>
            <person name="Ma J."/>
        </authorList>
    </citation>
    <scope>NUCLEOTIDE SEQUENCE [LARGE SCALE GENOMIC DNA]</scope>
    <source>
        <strain evidence="2">JCM 17027</strain>
    </source>
</reference>
<comment type="caution">
    <text evidence="1">The sequence shown here is derived from an EMBL/GenBank/DDBJ whole genome shotgun (WGS) entry which is preliminary data.</text>
</comment>
<sequence>MADIVAVHGILTNRSSRDEMHDSWLAALREGVRNVRFAGAEDLTLECAFYGHMYNDGKAGAAWQYVIGDLRPGVEEDLLVALAEAVEDPSHQVAGKAGYAPQSAQWAIRVLQSRGFFGGTAAGIIGFVKQVARYLRDDDFKRAVRAEFSAAMASRPRLVIAHSLGSVVAYDWLRSHTATSATTLITLGSPLGLRPVLRELHPFVDACQAPWPTGIGTWVNVAAKEDVVASVKELHGLFAGKIQDLPASNSRRTAHDVTAYLKNVHTARSVKVALD</sequence>
<accession>A0ABP7NQ49</accession>
<proteinExistence type="predicted"/>
<organism evidence="1 2">
    <name type="scientific">Streptomyces marokkonensis</name>
    <dbReference type="NCBI Taxonomy" id="324855"/>
    <lineage>
        <taxon>Bacteria</taxon>
        <taxon>Bacillati</taxon>
        <taxon>Actinomycetota</taxon>
        <taxon>Actinomycetes</taxon>
        <taxon>Kitasatosporales</taxon>
        <taxon>Streptomycetaceae</taxon>
        <taxon>Streptomyces</taxon>
    </lineage>
</organism>
<gene>
    <name evidence="1" type="ORF">GCM10022384_01920</name>
</gene>
<evidence type="ECO:0000313" key="1">
    <source>
        <dbReference type="EMBL" id="GAA3951883.1"/>
    </source>
</evidence>